<feature type="domain" description="HD" evidence="1">
    <location>
        <begin position="21"/>
        <end position="125"/>
    </location>
</feature>
<dbReference type="InterPro" id="IPR003607">
    <property type="entry name" value="HD/PDEase_dom"/>
</dbReference>
<keyword evidence="4" id="KW-0378">Hydrolase</keyword>
<dbReference type="EMBL" id="MCGI01000007">
    <property type="protein sequence ID" value="ODM04643.1"/>
    <property type="molecule type" value="Genomic_DNA"/>
</dbReference>
<reference evidence="5 8" key="2">
    <citation type="submission" date="2016-08" db="EMBL/GenBank/DDBJ databases">
        <title>Characterization of Isolates of Eisenbergiella tayi Derived from Blood Cultures, Using Whole Genome Sequencing.</title>
        <authorList>
            <person name="Bernier A.-M."/>
            <person name="Burdz T."/>
            <person name="Wiebe D."/>
            <person name="Bernard K."/>
        </authorList>
    </citation>
    <scope>NUCLEOTIDE SEQUENCE [LARGE SCALE GENOMIC DNA]</scope>
    <source>
        <strain evidence="5 8">NML120146</strain>
    </source>
</reference>
<dbReference type="PATRIC" id="fig|1432052.3.peg.6308"/>
<keyword evidence="8" id="KW-1185">Reference proteome</keyword>
<accession>A0A1E3A8S1</accession>
<organism evidence="3 6">
    <name type="scientific">Eisenbergiella tayi</name>
    <dbReference type="NCBI Taxonomy" id="1432052"/>
    <lineage>
        <taxon>Bacteria</taxon>
        <taxon>Bacillati</taxon>
        <taxon>Bacillota</taxon>
        <taxon>Clostridia</taxon>
        <taxon>Lachnospirales</taxon>
        <taxon>Lachnospiraceae</taxon>
        <taxon>Eisenbergiella</taxon>
    </lineage>
</organism>
<dbReference type="EMBL" id="MEHD01000049">
    <property type="protein sequence ID" value="ODR46615.1"/>
    <property type="molecule type" value="Genomic_DNA"/>
</dbReference>
<dbReference type="InterPro" id="IPR006674">
    <property type="entry name" value="HD_domain"/>
</dbReference>
<dbReference type="GeneID" id="93300539"/>
<comment type="caution">
    <text evidence="3">The sequence shown here is derived from an EMBL/GenBank/DDBJ whole genome shotgun (WGS) entry which is preliminary data.</text>
</comment>
<evidence type="ECO:0000313" key="2">
    <source>
        <dbReference type="EMBL" id="ODM04643.1"/>
    </source>
</evidence>
<dbReference type="EMBL" id="MCGH01000002">
    <property type="protein sequence ID" value="ODM04877.1"/>
    <property type="molecule type" value="Genomic_DNA"/>
</dbReference>
<sequence length="177" mass="20109">MDRNVLLLKEMIRYYARDPKRIQHFIKVHDFAGMIGKLEGLEDDEQNILEIAAIVHDIGIKVSEEKYGDCSGKHQELEGPVIARTMLEPLGFEDSVIDRVCYLVAHHHTYQDINGLDYQILVEADFLVNLYEDNASREAAEHALQRIFRTESGKSICRDMFGLTEGTADQAGTISIQ</sequence>
<proteinExistence type="predicted"/>
<dbReference type="CDD" id="cd00077">
    <property type="entry name" value="HDc"/>
    <property type="match status" value="1"/>
</dbReference>
<reference evidence="4 7" key="3">
    <citation type="submission" date="2016-08" db="EMBL/GenBank/DDBJ databases">
        <authorList>
            <person name="Seilhamer J.J."/>
        </authorList>
    </citation>
    <scope>NUCLEOTIDE SEQUENCE [LARGE SCALE GENOMIC DNA]</scope>
    <source>
        <strain evidence="4 7">NML150140-1</strain>
    </source>
</reference>
<evidence type="ECO:0000313" key="6">
    <source>
        <dbReference type="Proteomes" id="UP000094067"/>
    </source>
</evidence>
<dbReference type="Proteomes" id="UP000094869">
    <property type="component" value="Unassembled WGS sequence"/>
</dbReference>
<evidence type="ECO:0000313" key="7">
    <source>
        <dbReference type="Proteomes" id="UP000094271"/>
    </source>
</evidence>
<evidence type="ECO:0000313" key="3">
    <source>
        <dbReference type="EMBL" id="ODM04877.1"/>
    </source>
</evidence>
<dbReference type="AlphaFoldDB" id="A0A1E3A8S1"/>
<dbReference type="EMBL" id="MEHA01000024">
    <property type="protein sequence ID" value="ODR46413.1"/>
    <property type="molecule type" value="Genomic_DNA"/>
</dbReference>
<dbReference type="Gene3D" id="1.10.3210.10">
    <property type="entry name" value="Hypothetical protein af1432"/>
    <property type="match status" value="1"/>
</dbReference>
<evidence type="ECO:0000313" key="4">
    <source>
        <dbReference type="EMBL" id="ODR46413.1"/>
    </source>
</evidence>
<name>A0A1E3A8S1_9FIRM</name>
<dbReference type="Proteomes" id="UP000094271">
    <property type="component" value="Unassembled WGS sequence"/>
</dbReference>
<evidence type="ECO:0000259" key="1">
    <source>
        <dbReference type="Pfam" id="PF01966"/>
    </source>
</evidence>
<dbReference type="RefSeq" id="WP_009256246.1">
    <property type="nucleotide sequence ID" value="NZ_BAABXS010000002.1"/>
</dbReference>
<reference evidence="6 9" key="1">
    <citation type="submission" date="2016-07" db="EMBL/GenBank/DDBJ databases">
        <title>Characterization of isolates of Eisenbergiella tayi derived from blood cultures, using whole genome sequencing.</title>
        <authorList>
            <person name="Burdz T."/>
            <person name="Wiebe D."/>
            <person name="Huynh C."/>
            <person name="Bernard K."/>
        </authorList>
    </citation>
    <scope>NUCLEOTIDE SEQUENCE [LARGE SCALE GENOMIC DNA]</scope>
    <source>
        <strain evidence="3 6">NML 110608</strain>
        <strain evidence="2 9">NML 120489</strain>
    </source>
</reference>
<dbReference type="SUPFAM" id="SSF109604">
    <property type="entry name" value="HD-domain/PDEase-like"/>
    <property type="match status" value="1"/>
</dbReference>
<dbReference type="Proteomes" id="UP000094067">
    <property type="component" value="Unassembled WGS sequence"/>
</dbReference>
<evidence type="ECO:0000313" key="8">
    <source>
        <dbReference type="Proteomes" id="UP000094869"/>
    </source>
</evidence>
<evidence type="ECO:0000313" key="9">
    <source>
        <dbReference type="Proteomes" id="UP000095003"/>
    </source>
</evidence>
<dbReference type="Proteomes" id="UP000095003">
    <property type="component" value="Unassembled WGS sequence"/>
</dbReference>
<gene>
    <name evidence="2" type="ORF">BEH84_05704</name>
    <name evidence="4" type="ORF">BEI59_25065</name>
    <name evidence="3" type="ORF">BEI61_00757</name>
    <name evidence="5" type="ORF">BEI63_27915</name>
</gene>
<dbReference type="OrthoDB" id="155250at2"/>
<evidence type="ECO:0000313" key="5">
    <source>
        <dbReference type="EMBL" id="ODR46615.1"/>
    </source>
</evidence>
<dbReference type="GO" id="GO:0016787">
    <property type="term" value="F:hydrolase activity"/>
    <property type="evidence" value="ECO:0007669"/>
    <property type="project" value="UniProtKB-KW"/>
</dbReference>
<protein>
    <submittedName>
        <fullName evidence="3">HD domain protein</fullName>
    </submittedName>
    <submittedName>
        <fullName evidence="4">Phosphohydrolase</fullName>
    </submittedName>
</protein>
<dbReference type="Pfam" id="PF01966">
    <property type="entry name" value="HD"/>
    <property type="match status" value="1"/>
</dbReference>